<feature type="domain" description="Putative nitroreductase TM1586" evidence="7">
    <location>
        <begin position="109"/>
        <end position="170"/>
    </location>
</feature>
<evidence type="ECO:0000256" key="3">
    <source>
        <dbReference type="ARBA" id="ARBA00022630"/>
    </source>
</evidence>
<dbReference type="OrthoDB" id="9812105at2"/>
<comment type="similarity">
    <text evidence="2">Belongs to the nitroreductase family.</text>
</comment>
<sequence>MTKDLIDAIQERHSIRAYETTAIPDATIGRLLESAHLAPSAGNLQPWKFVVVRNATLRQALAEAAFGQDFIAAAPVNIVVCAEPERSAARYGERGAGLYCLQDTAAATQNILLTATAYGLGSCWVGAFDEAKVRQTLGIGPELRPTAIIPLGYPAEEPEEVAYRSIDEVTLIM</sequence>
<dbReference type="InterPro" id="IPR000415">
    <property type="entry name" value="Nitroreductase-like"/>
</dbReference>
<dbReference type="Pfam" id="PF00881">
    <property type="entry name" value="Nitroreductase"/>
    <property type="match status" value="1"/>
</dbReference>
<evidence type="ECO:0000256" key="5">
    <source>
        <dbReference type="ARBA" id="ARBA00023002"/>
    </source>
</evidence>
<evidence type="ECO:0000256" key="4">
    <source>
        <dbReference type="ARBA" id="ARBA00022643"/>
    </source>
</evidence>
<dbReference type="PANTHER" id="PTHR43673">
    <property type="entry name" value="NAD(P)H NITROREDUCTASE YDGI-RELATED"/>
    <property type="match status" value="1"/>
</dbReference>
<dbReference type="AlphaFoldDB" id="A0A4R1RK11"/>
<dbReference type="InterPro" id="IPR029479">
    <property type="entry name" value="Nitroreductase"/>
</dbReference>
<evidence type="ECO:0000259" key="7">
    <source>
        <dbReference type="Pfam" id="PF14512"/>
    </source>
</evidence>
<name>A0A4R1RK11_HYDET</name>
<evidence type="ECO:0000313" key="8">
    <source>
        <dbReference type="EMBL" id="TCL66511.1"/>
    </source>
</evidence>
<keyword evidence="4" id="KW-0288">FMN</keyword>
<dbReference type="Proteomes" id="UP000295008">
    <property type="component" value="Unassembled WGS sequence"/>
</dbReference>
<comment type="caution">
    <text evidence="8">The sequence shown here is derived from an EMBL/GenBank/DDBJ whole genome shotgun (WGS) entry which is preliminary data.</text>
</comment>
<dbReference type="RefSeq" id="WP_132014752.1">
    <property type="nucleotide sequence ID" value="NZ_SLUN01000015.1"/>
</dbReference>
<proteinExistence type="inferred from homology"/>
<reference evidence="8 9" key="1">
    <citation type="submission" date="2019-03" db="EMBL/GenBank/DDBJ databases">
        <title>Genomic Encyclopedia of Type Strains, Phase IV (KMG-IV): sequencing the most valuable type-strain genomes for metagenomic binning, comparative biology and taxonomic classification.</title>
        <authorList>
            <person name="Goeker M."/>
        </authorList>
    </citation>
    <scope>NUCLEOTIDE SEQUENCE [LARGE SCALE GENOMIC DNA]</scope>
    <source>
        <strain evidence="8 9">LX-B</strain>
    </source>
</reference>
<organism evidence="8 9">
    <name type="scientific">Hydrogenispora ethanolica</name>
    <dbReference type="NCBI Taxonomy" id="1082276"/>
    <lineage>
        <taxon>Bacteria</taxon>
        <taxon>Bacillati</taxon>
        <taxon>Bacillota</taxon>
        <taxon>Hydrogenispora</taxon>
    </lineage>
</organism>
<evidence type="ECO:0000313" key="9">
    <source>
        <dbReference type="Proteomes" id="UP000295008"/>
    </source>
</evidence>
<accession>A0A4R1RK11</accession>
<feature type="domain" description="Nitroreductase" evidence="6">
    <location>
        <begin position="9"/>
        <end position="67"/>
    </location>
</feature>
<keyword evidence="9" id="KW-1185">Reference proteome</keyword>
<protein>
    <submittedName>
        <fullName evidence="8">SagB-type dehydrogenase family enzyme</fullName>
    </submittedName>
</protein>
<dbReference type="InterPro" id="IPR029478">
    <property type="entry name" value="TM1586_NiRdase"/>
</dbReference>
<dbReference type="SUPFAM" id="SSF55469">
    <property type="entry name" value="FMN-dependent nitroreductase-like"/>
    <property type="match status" value="1"/>
</dbReference>
<evidence type="ECO:0000259" key="6">
    <source>
        <dbReference type="Pfam" id="PF00881"/>
    </source>
</evidence>
<evidence type="ECO:0000256" key="1">
    <source>
        <dbReference type="ARBA" id="ARBA00001917"/>
    </source>
</evidence>
<keyword evidence="3" id="KW-0285">Flavoprotein</keyword>
<dbReference type="Pfam" id="PF14512">
    <property type="entry name" value="TM1586_NiRdase"/>
    <property type="match status" value="1"/>
</dbReference>
<dbReference type="Gene3D" id="3.40.109.10">
    <property type="entry name" value="NADH Oxidase"/>
    <property type="match status" value="1"/>
</dbReference>
<dbReference type="EMBL" id="SLUN01000015">
    <property type="protein sequence ID" value="TCL66511.1"/>
    <property type="molecule type" value="Genomic_DNA"/>
</dbReference>
<dbReference type="PANTHER" id="PTHR43673:SF2">
    <property type="entry name" value="NITROREDUCTASE"/>
    <property type="match status" value="1"/>
</dbReference>
<keyword evidence="5" id="KW-0560">Oxidoreductase</keyword>
<dbReference type="GO" id="GO:0016491">
    <property type="term" value="F:oxidoreductase activity"/>
    <property type="evidence" value="ECO:0007669"/>
    <property type="project" value="UniProtKB-KW"/>
</dbReference>
<comment type="cofactor">
    <cofactor evidence="1">
        <name>FMN</name>
        <dbReference type="ChEBI" id="CHEBI:58210"/>
    </cofactor>
</comment>
<evidence type="ECO:0000256" key="2">
    <source>
        <dbReference type="ARBA" id="ARBA00007118"/>
    </source>
</evidence>
<gene>
    <name evidence="8" type="ORF">EDC14_101554</name>
</gene>